<dbReference type="Proteomes" id="UP001341281">
    <property type="component" value="Chromosome 09"/>
</dbReference>
<dbReference type="EMBL" id="CP144753">
    <property type="protein sequence ID" value="WVZ94657.1"/>
    <property type="molecule type" value="Genomic_DNA"/>
</dbReference>
<organism evidence="2 3">
    <name type="scientific">Paspalum notatum var. saurae</name>
    <dbReference type="NCBI Taxonomy" id="547442"/>
    <lineage>
        <taxon>Eukaryota</taxon>
        <taxon>Viridiplantae</taxon>
        <taxon>Streptophyta</taxon>
        <taxon>Embryophyta</taxon>
        <taxon>Tracheophyta</taxon>
        <taxon>Spermatophyta</taxon>
        <taxon>Magnoliopsida</taxon>
        <taxon>Liliopsida</taxon>
        <taxon>Poales</taxon>
        <taxon>Poaceae</taxon>
        <taxon>PACMAD clade</taxon>
        <taxon>Panicoideae</taxon>
        <taxon>Andropogonodae</taxon>
        <taxon>Paspaleae</taxon>
        <taxon>Paspalinae</taxon>
        <taxon>Paspalum</taxon>
    </lineage>
</organism>
<evidence type="ECO:0000259" key="1">
    <source>
        <dbReference type="Pfam" id="PF24626"/>
    </source>
</evidence>
<name>A0AAQ3UQT7_PASNO</name>
<accession>A0AAQ3UQT7</accession>
<reference evidence="2 3" key="1">
    <citation type="submission" date="2024-02" db="EMBL/GenBank/DDBJ databases">
        <title>High-quality chromosome-scale genome assembly of Pensacola bahiagrass (Paspalum notatum Flugge var. saurae).</title>
        <authorList>
            <person name="Vega J.M."/>
            <person name="Podio M."/>
            <person name="Orjuela J."/>
            <person name="Siena L.A."/>
            <person name="Pessino S.C."/>
            <person name="Combes M.C."/>
            <person name="Mariac C."/>
            <person name="Albertini E."/>
            <person name="Pupilli F."/>
            <person name="Ortiz J.P.A."/>
            <person name="Leblanc O."/>
        </authorList>
    </citation>
    <scope>NUCLEOTIDE SEQUENCE [LARGE SCALE GENOMIC DNA]</scope>
    <source>
        <strain evidence="2">R1</strain>
        <tissue evidence="2">Leaf</tissue>
    </source>
</reference>
<keyword evidence="3" id="KW-1185">Reference proteome</keyword>
<evidence type="ECO:0000313" key="3">
    <source>
        <dbReference type="Proteomes" id="UP001341281"/>
    </source>
</evidence>
<feature type="domain" description="Tf2-1-like SH3-like" evidence="1">
    <location>
        <begin position="7"/>
        <end position="55"/>
    </location>
</feature>
<protein>
    <recommendedName>
        <fullName evidence="1">Tf2-1-like SH3-like domain-containing protein</fullName>
    </recommendedName>
</protein>
<gene>
    <name evidence="2" type="ORF">U9M48_040523</name>
</gene>
<dbReference type="Pfam" id="PF24626">
    <property type="entry name" value="SH3_Tf2-1"/>
    <property type="match status" value="1"/>
</dbReference>
<sequence length="188" mass="21735">MMFFSRFGTKGKLSPRYIGPFTILARIGKLAYRLELPESMKGVHNVFHVSMLRKYLRDPEHHITLESVTIEQDLTFEARLVRILDESERVLRHRTLKYVLWTNQTEREATWELESRMRLKYPELFTSAAATCAPHLRGISCGSLALCRRRKPPVKGEAAGWCWQPIRVPVSKCWSHLLGFAGRFCGST</sequence>
<dbReference type="InterPro" id="IPR056924">
    <property type="entry name" value="SH3_Tf2-1"/>
</dbReference>
<proteinExistence type="predicted"/>
<dbReference type="SUPFAM" id="SSF54160">
    <property type="entry name" value="Chromo domain-like"/>
    <property type="match status" value="1"/>
</dbReference>
<dbReference type="AlphaFoldDB" id="A0AAQ3UQT7"/>
<dbReference type="InterPro" id="IPR016197">
    <property type="entry name" value="Chromo-like_dom_sf"/>
</dbReference>
<evidence type="ECO:0000313" key="2">
    <source>
        <dbReference type="EMBL" id="WVZ94657.1"/>
    </source>
</evidence>
<dbReference type="PANTHER" id="PTHR46148:SF57">
    <property type="entry name" value="OS12G0499874 PROTEIN"/>
    <property type="match status" value="1"/>
</dbReference>
<dbReference type="PANTHER" id="PTHR46148">
    <property type="entry name" value="CHROMO DOMAIN-CONTAINING PROTEIN"/>
    <property type="match status" value="1"/>
</dbReference>